<dbReference type="Proteomes" id="UP000527355">
    <property type="component" value="Unassembled WGS sequence"/>
</dbReference>
<gene>
    <name evidence="1" type="ORF">mMyoMyo1_009150</name>
</gene>
<dbReference type="EMBL" id="JABWUV010000017">
    <property type="protein sequence ID" value="KAF6296018.1"/>
    <property type="molecule type" value="Genomic_DNA"/>
</dbReference>
<name>A0A7J7T5P9_MYOMY</name>
<reference evidence="1 2" key="1">
    <citation type="journal article" date="2020" name="Nature">
        <title>Six reference-quality genomes reveal evolution of bat adaptations.</title>
        <authorList>
            <person name="Jebb D."/>
            <person name="Huang Z."/>
            <person name="Pippel M."/>
            <person name="Hughes G.M."/>
            <person name="Lavrichenko K."/>
            <person name="Devanna P."/>
            <person name="Winkler S."/>
            <person name="Jermiin L.S."/>
            <person name="Skirmuntt E.C."/>
            <person name="Katzourakis A."/>
            <person name="Burkitt-Gray L."/>
            <person name="Ray D.A."/>
            <person name="Sullivan K.A.M."/>
            <person name="Roscito J.G."/>
            <person name="Kirilenko B.M."/>
            <person name="Davalos L.M."/>
            <person name="Corthals A.P."/>
            <person name="Power M.L."/>
            <person name="Jones G."/>
            <person name="Ransome R.D."/>
            <person name="Dechmann D.K.N."/>
            <person name="Locatelli A.G."/>
            <person name="Puechmaille S.J."/>
            <person name="Fedrigo O."/>
            <person name="Jarvis E.D."/>
            <person name="Hiller M."/>
            <person name="Vernes S.C."/>
            <person name="Myers E.W."/>
            <person name="Teeling E.C."/>
        </authorList>
    </citation>
    <scope>NUCLEOTIDE SEQUENCE [LARGE SCALE GENOMIC DNA]</scope>
    <source>
        <strain evidence="1">MMyoMyo1</strain>
        <tissue evidence="1">Flight muscle</tissue>
    </source>
</reference>
<accession>A0A7J7T5P9</accession>
<sequence length="123" mass="12698">MAYPTQTGKCGFDQILPLLKKKNSPLPVALISAFILNCPASANSCPELISCSCATLSLSPNTPELSLSGCVGAPPGPPPHTFWQQGGADLLTGLSTSQVSAPLGCRAYLGQVCPSARYRSTSC</sequence>
<keyword evidence="2" id="KW-1185">Reference proteome</keyword>
<organism evidence="1 2">
    <name type="scientific">Myotis myotis</name>
    <name type="common">Greater mouse-eared bat</name>
    <name type="synonym">Vespertilio myotis</name>
    <dbReference type="NCBI Taxonomy" id="51298"/>
    <lineage>
        <taxon>Eukaryota</taxon>
        <taxon>Metazoa</taxon>
        <taxon>Chordata</taxon>
        <taxon>Craniata</taxon>
        <taxon>Vertebrata</taxon>
        <taxon>Euteleostomi</taxon>
        <taxon>Mammalia</taxon>
        <taxon>Eutheria</taxon>
        <taxon>Laurasiatheria</taxon>
        <taxon>Chiroptera</taxon>
        <taxon>Yangochiroptera</taxon>
        <taxon>Vespertilionidae</taxon>
        <taxon>Myotis</taxon>
    </lineage>
</organism>
<evidence type="ECO:0000313" key="2">
    <source>
        <dbReference type="Proteomes" id="UP000527355"/>
    </source>
</evidence>
<protein>
    <submittedName>
        <fullName evidence="1">Uncharacterized protein</fullName>
    </submittedName>
</protein>
<dbReference type="AlphaFoldDB" id="A0A7J7T5P9"/>
<evidence type="ECO:0000313" key="1">
    <source>
        <dbReference type="EMBL" id="KAF6296018.1"/>
    </source>
</evidence>
<comment type="caution">
    <text evidence="1">The sequence shown here is derived from an EMBL/GenBank/DDBJ whole genome shotgun (WGS) entry which is preliminary data.</text>
</comment>
<proteinExistence type="predicted"/>